<protein>
    <submittedName>
        <fullName evidence="1">Uncharacterized protein</fullName>
    </submittedName>
</protein>
<organism evidence="1 2">
    <name type="scientific">Sinanodonta woodiana</name>
    <name type="common">Chinese pond mussel</name>
    <name type="synonym">Anodonta woodiana</name>
    <dbReference type="NCBI Taxonomy" id="1069815"/>
    <lineage>
        <taxon>Eukaryota</taxon>
        <taxon>Metazoa</taxon>
        <taxon>Spiralia</taxon>
        <taxon>Lophotrochozoa</taxon>
        <taxon>Mollusca</taxon>
        <taxon>Bivalvia</taxon>
        <taxon>Autobranchia</taxon>
        <taxon>Heteroconchia</taxon>
        <taxon>Palaeoheterodonta</taxon>
        <taxon>Unionida</taxon>
        <taxon>Unionoidea</taxon>
        <taxon>Unionidae</taxon>
        <taxon>Unioninae</taxon>
        <taxon>Sinanodonta</taxon>
    </lineage>
</organism>
<evidence type="ECO:0000313" key="2">
    <source>
        <dbReference type="Proteomes" id="UP001634394"/>
    </source>
</evidence>
<feature type="non-terminal residue" evidence="1">
    <location>
        <position position="1"/>
    </location>
</feature>
<comment type="caution">
    <text evidence="1">The sequence shown here is derived from an EMBL/GenBank/DDBJ whole genome shotgun (WGS) entry which is preliminary data.</text>
</comment>
<accession>A0ABD3XWL5</accession>
<proteinExistence type="predicted"/>
<feature type="non-terminal residue" evidence="1">
    <location>
        <position position="63"/>
    </location>
</feature>
<gene>
    <name evidence="1" type="ORF">ACJMK2_002868</name>
</gene>
<name>A0ABD3XWL5_SINWO</name>
<reference evidence="1 2" key="1">
    <citation type="submission" date="2024-11" db="EMBL/GenBank/DDBJ databases">
        <title>Chromosome-level genome assembly of the freshwater bivalve Anodonta woodiana.</title>
        <authorList>
            <person name="Chen X."/>
        </authorList>
    </citation>
    <scope>NUCLEOTIDE SEQUENCE [LARGE SCALE GENOMIC DNA]</scope>
    <source>
        <strain evidence="1">MN2024</strain>
        <tissue evidence="1">Gills</tissue>
    </source>
</reference>
<dbReference type="EMBL" id="JBJQND010000001">
    <property type="protein sequence ID" value="KAL3890586.1"/>
    <property type="molecule type" value="Genomic_DNA"/>
</dbReference>
<evidence type="ECO:0000313" key="1">
    <source>
        <dbReference type="EMBL" id="KAL3890586.1"/>
    </source>
</evidence>
<dbReference type="Proteomes" id="UP001634394">
    <property type="component" value="Unassembled WGS sequence"/>
</dbReference>
<dbReference type="AlphaFoldDB" id="A0ABD3XWL5"/>
<keyword evidence="2" id="KW-1185">Reference proteome</keyword>
<sequence length="63" mass="7158">RNYITFPARLEYLSAIFASPSEHFTTESCVYFYYYLNGTDIRPNPLSAQLLVYVDGGSGKRLA</sequence>